<organism evidence="4 5">
    <name type="scientific">Rhodopila globiformis</name>
    <name type="common">Rhodopseudomonas globiformis</name>
    <dbReference type="NCBI Taxonomy" id="1071"/>
    <lineage>
        <taxon>Bacteria</taxon>
        <taxon>Pseudomonadati</taxon>
        <taxon>Pseudomonadota</taxon>
        <taxon>Alphaproteobacteria</taxon>
        <taxon>Acetobacterales</taxon>
        <taxon>Acetobacteraceae</taxon>
        <taxon>Rhodopila</taxon>
    </lineage>
</organism>
<feature type="domain" description="STAS" evidence="3">
    <location>
        <begin position="10"/>
        <end position="110"/>
    </location>
</feature>
<reference evidence="4 5" key="1">
    <citation type="journal article" date="2018" name="Arch. Microbiol.">
        <title>New insights into the metabolic potential of the phototrophic purple bacterium Rhodopila globiformis DSM 161(T) from its draft genome sequence and evidence for a vanadium-dependent nitrogenase.</title>
        <authorList>
            <person name="Imhoff J.F."/>
            <person name="Rahn T."/>
            <person name="Kunzel S."/>
            <person name="Neulinger S.C."/>
        </authorList>
    </citation>
    <scope>NUCLEOTIDE SEQUENCE [LARGE SCALE GENOMIC DNA]</scope>
    <source>
        <strain evidence="4 5">DSM 161</strain>
    </source>
</reference>
<dbReference type="EMBL" id="NHRY01000208">
    <property type="protein sequence ID" value="PPQ30591.1"/>
    <property type="molecule type" value="Genomic_DNA"/>
</dbReference>
<dbReference type="AlphaFoldDB" id="A0A2S6N7L0"/>
<dbReference type="PANTHER" id="PTHR33495">
    <property type="entry name" value="ANTI-SIGMA FACTOR ANTAGONIST TM_1081-RELATED-RELATED"/>
    <property type="match status" value="1"/>
</dbReference>
<dbReference type="RefSeq" id="WP_104520384.1">
    <property type="nucleotide sequence ID" value="NZ_NHRY01000208.1"/>
</dbReference>
<dbReference type="Pfam" id="PF01740">
    <property type="entry name" value="STAS"/>
    <property type="match status" value="1"/>
</dbReference>
<dbReference type="CDD" id="cd07043">
    <property type="entry name" value="STAS_anti-anti-sigma_factors"/>
    <property type="match status" value="1"/>
</dbReference>
<comment type="caution">
    <text evidence="4">The sequence shown here is derived from an EMBL/GenBank/DDBJ whole genome shotgun (WGS) entry which is preliminary data.</text>
</comment>
<keyword evidence="5" id="KW-1185">Reference proteome</keyword>
<evidence type="ECO:0000259" key="3">
    <source>
        <dbReference type="PROSITE" id="PS50801"/>
    </source>
</evidence>
<dbReference type="NCBIfam" id="TIGR00377">
    <property type="entry name" value="ant_ant_sig"/>
    <property type="match status" value="1"/>
</dbReference>
<sequence length="112" mass="11680">MDMHVTALSQNIARVVLAGRLDAAGAAAFDLPFSAVAGSNRHVLVDLSAVNFVSSIGIRTLVLGAKTIQRRGGKLLLLSPSSEVEQVLQTIGVTDLLPIVRDEAEAIAAFDG</sequence>
<gene>
    <name evidence="4" type="ORF">CCS01_18960</name>
</gene>
<dbReference type="GO" id="GO:0043856">
    <property type="term" value="F:anti-sigma factor antagonist activity"/>
    <property type="evidence" value="ECO:0007669"/>
    <property type="project" value="InterPro"/>
</dbReference>
<dbReference type="SUPFAM" id="SSF52091">
    <property type="entry name" value="SpoIIaa-like"/>
    <property type="match status" value="1"/>
</dbReference>
<name>A0A2S6N7L0_RHOGL</name>
<evidence type="ECO:0000313" key="4">
    <source>
        <dbReference type="EMBL" id="PPQ30591.1"/>
    </source>
</evidence>
<dbReference type="InterPro" id="IPR036513">
    <property type="entry name" value="STAS_dom_sf"/>
</dbReference>
<evidence type="ECO:0000256" key="1">
    <source>
        <dbReference type="ARBA" id="ARBA00009013"/>
    </source>
</evidence>
<evidence type="ECO:0000256" key="2">
    <source>
        <dbReference type="RuleBase" id="RU003749"/>
    </source>
</evidence>
<dbReference type="OrthoDB" id="8446738at2"/>
<comment type="similarity">
    <text evidence="1 2">Belongs to the anti-sigma-factor antagonist family.</text>
</comment>
<evidence type="ECO:0000313" key="5">
    <source>
        <dbReference type="Proteomes" id="UP000239724"/>
    </source>
</evidence>
<dbReference type="PROSITE" id="PS50801">
    <property type="entry name" value="STAS"/>
    <property type="match status" value="1"/>
</dbReference>
<accession>A0A2S6N7L0</accession>
<dbReference type="InterPro" id="IPR003658">
    <property type="entry name" value="Anti-sigma_ant"/>
</dbReference>
<proteinExistence type="inferred from homology"/>
<dbReference type="Proteomes" id="UP000239724">
    <property type="component" value="Unassembled WGS sequence"/>
</dbReference>
<protein>
    <recommendedName>
        <fullName evidence="2">Anti-sigma factor antagonist</fullName>
    </recommendedName>
</protein>
<dbReference type="Gene3D" id="3.30.750.24">
    <property type="entry name" value="STAS domain"/>
    <property type="match status" value="1"/>
</dbReference>
<dbReference type="InterPro" id="IPR002645">
    <property type="entry name" value="STAS_dom"/>
</dbReference>
<dbReference type="PANTHER" id="PTHR33495:SF2">
    <property type="entry name" value="ANTI-SIGMA FACTOR ANTAGONIST TM_1081-RELATED"/>
    <property type="match status" value="1"/>
</dbReference>